<sequence length="109" mass="12605">MKSCGKRFHDEVGKFRFLNELIKVVSPKYLGSRTSEKVKNKILELLYSWTVGLPEEVKIAEAYQMLKKQGIVKSDPRLPDDTTFPLPPPRPKNVIFEDEEKSKMLARLL</sequence>
<dbReference type="EMBL" id="NBAG03000283">
    <property type="protein sequence ID" value="PNI49039.1"/>
    <property type="molecule type" value="Genomic_DNA"/>
</dbReference>
<dbReference type="GO" id="GO:0043130">
    <property type="term" value="F:ubiquitin binding"/>
    <property type="evidence" value="ECO:0007669"/>
    <property type="project" value="InterPro"/>
</dbReference>
<dbReference type="PROSITE" id="PS50179">
    <property type="entry name" value="VHS"/>
    <property type="match status" value="1"/>
</dbReference>
<feature type="domain" description="VHS" evidence="1">
    <location>
        <begin position="1"/>
        <end position="74"/>
    </location>
</feature>
<dbReference type="GO" id="GO:0031267">
    <property type="term" value="F:small GTPase binding"/>
    <property type="evidence" value="ECO:0007669"/>
    <property type="project" value="InterPro"/>
</dbReference>
<dbReference type="Proteomes" id="UP000236370">
    <property type="component" value="Unassembled WGS sequence"/>
</dbReference>
<evidence type="ECO:0000313" key="2">
    <source>
        <dbReference type="EMBL" id="PNI49038.1"/>
    </source>
</evidence>
<dbReference type="EMBL" id="NBAG03000283">
    <property type="protein sequence ID" value="PNI49038.1"/>
    <property type="molecule type" value="Genomic_DNA"/>
</dbReference>
<feature type="non-terminal residue" evidence="3">
    <location>
        <position position="109"/>
    </location>
</feature>
<dbReference type="GO" id="GO:0005802">
    <property type="term" value="C:trans-Golgi network"/>
    <property type="evidence" value="ECO:0007669"/>
    <property type="project" value="InterPro"/>
</dbReference>
<dbReference type="Gene3D" id="1.25.40.90">
    <property type="match status" value="1"/>
</dbReference>
<dbReference type="Gene3D" id="1.20.5.170">
    <property type="match status" value="1"/>
</dbReference>
<dbReference type="GO" id="GO:0035091">
    <property type="term" value="F:phosphatidylinositol binding"/>
    <property type="evidence" value="ECO:0007669"/>
    <property type="project" value="InterPro"/>
</dbReference>
<reference evidence="3 4" key="1">
    <citation type="submission" date="2017-12" db="EMBL/GenBank/DDBJ databases">
        <title>High-resolution comparative analysis of great ape genomes.</title>
        <authorList>
            <person name="Pollen A."/>
            <person name="Hastie A."/>
            <person name="Hormozdiari F."/>
            <person name="Dougherty M."/>
            <person name="Liu R."/>
            <person name="Chaisson M."/>
            <person name="Hoppe E."/>
            <person name="Hill C."/>
            <person name="Pang A."/>
            <person name="Hillier L."/>
            <person name="Baker C."/>
            <person name="Armstrong J."/>
            <person name="Shendure J."/>
            <person name="Paten B."/>
            <person name="Wilson R."/>
            <person name="Chao H."/>
            <person name="Schneider V."/>
            <person name="Ventura M."/>
            <person name="Kronenberg Z."/>
            <person name="Murali S."/>
            <person name="Gordon D."/>
            <person name="Cantsilieris S."/>
            <person name="Munson K."/>
            <person name="Nelson B."/>
            <person name="Raja A."/>
            <person name="Underwood J."/>
            <person name="Diekhans M."/>
            <person name="Fiddes I."/>
            <person name="Haussler D."/>
            <person name="Eichler E."/>
        </authorList>
    </citation>
    <scope>NUCLEOTIDE SEQUENCE [LARGE SCALE GENOMIC DNA]</scope>
    <source>
        <strain evidence="3">Yerkes chimp pedigree #C0471</strain>
        <tissue evidence="3">Blood</tissue>
    </source>
</reference>
<dbReference type="Pfam" id="PF00790">
    <property type="entry name" value="VHS"/>
    <property type="match status" value="1"/>
</dbReference>
<evidence type="ECO:0000259" key="1">
    <source>
        <dbReference type="PROSITE" id="PS50179"/>
    </source>
</evidence>
<dbReference type="InterPro" id="IPR008942">
    <property type="entry name" value="ENTH_VHS"/>
</dbReference>
<evidence type="ECO:0000313" key="4">
    <source>
        <dbReference type="Proteomes" id="UP000236370"/>
    </source>
</evidence>
<dbReference type="InterPro" id="IPR027422">
    <property type="entry name" value="GGA1-3"/>
</dbReference>
<proteinExistence type="predicted"/>
<accession>A0A2J8LP59</accession>
<evidence type="ECO:0000313" key="3">
    <source>
        <dbReference type="EMBL" id="PNI49039.1"/>
    </source>
</evidence>
<dbReference type="InterPro" id="IPR002014">
    <property type="entry name" value="VHS_dom"/>
</dbReference>
<comment type="caution">
    <text evidence="3">The sequence shown here is derived from an EMBL/GenBank/DDBJ whole genome shotgun (WGS) entry which is preliminary data.</text>
</comment>
<dbReference type="SUPFAM" id="SSF48464">
    <property type="entry name" value="ENTH/VHS domain"/>
    <property type="match status" value="1"/>
</dbReference>
<gene>
    <name evidence="3" type="ORF">CK820_G0027683</name>
</gene>
<dbReference type="PANTHER" id="PTHR45905">
    <property type="entry name" value="GOLGI-LOCALIZED, GAMMA-ADAPTIN EAR CONTAINING, ARF BINDING PROTEIN"/>
    <property type="match status" value="1"/>
</dbReference>
<organism evidence="3 4">
    <name type="scientific">Pan troglodytes</name>
    <name type="common">Chimpanzee</name>
    <dbReference type="NCBI Taxonomy" id="9598"/>
    <lineage>
        <taxon>Eukaryota</taxon>
        <taxon>Metazoa</taxon>
        <taxon>Chordata</taxon>
        <taxon>Craniata</taxon>
        <taxon>Vertebrata</taxon>
        <taxon>Euteleostomi</taxon>
        <taxon>Mammalia</taxon>
        <taxon>Eutheria</taxon>
        <taxon>Euarchontoglires</taxon>
        <taxon>Primates</taxon>
        <taxon>Haplorrhini</taxon>
        <taxon>Catarrhini</taxon>
        <taxon>Hominidae</taxon>
        <taxon>Pan</taxon>
    </lineage>
</organism>
<dbReference type="GO" id="GO:0006886">
    <property type="term" value="P:intracellular protein transport"/>
    <property type="evidence" value="ECO:0007669"/>
    <property type="project" value="InterPro"/>
</dbReference>
<name>A0A2J8LP59_PANTR</name>
<dbReference type="PANTHER" id="PTHR45905:SF4">
    <property type="entry name" value="ADP-RIBOSYLATION FACTOR-BINDING PROTEIN GGA1"/>
    <property type="match status" value="1"/>
</dbReference>
<dbReference type="AlphaFoldDB" id="A0A2J8LP59"/>
<protein>
    <submittedName>
        <fullName evidence="2">GGA1 isoform 11</fullName>
    </submittedName>
    <submittedName>
        <fullName evidence="3">GGA1 isoform 12</fullName>
    </submittedName>
</protein>